<dbReference type="EMBL" id="KZ806410">
    <property type="protein sequence ID" value="PVH90334.1"/>
    <property type="molecule type" value="Genomic_DNA"/>
</dbReference>
<dbReference type="GO" id="GO:0005524">
    <property type="term" value="F:ATP binding"/>
    <property type="evidence" value="ECO:0007669"/>
    <property type="project" value="InterPro"/>
</dbReference>
<dbReference type="GO" id="GO:0004674">
    <property type="term" value="F:protein serine/threonine kinase activity"/>
    <property type="evidence" value="ECO:0007669"/>
    <property type="project" value="InterPro"/>
</dbReference>
<dbReference type="Proteomes" id="UP000244855">
    <property type="component" value="Unassembled WGS sequence"/>
</dbReference>
<dbReference type="PROSITE" id="PS00108">
    <property type="entry name" value="PROTEIN_KINASE_ST"/>
    <property type="match status" value="1"/>
</dbReference>
<name>A0A2V1CXW3_9PLEO</name>
<dbReference type="Gene3D" id="1.10.510.10">
    <property type="entry name" value="Transferase(Phosphotransferase) domain 1"/>
    <property type="match status" value="1"/>
</dbReference>
<evidence type="ECO:0000259" key="1">
    <source>
        <dbReference type="PROSITE" id="PS50011"/>
    </source>
</evidence>
<feature type="domain" description="Protein kinase" evidence="1">
    <location>
        <begin position="55"/>
        <end position="291"/>
    </location>
</feature>
<dbReference type="SUPFAM" id="SSF56112">
    <property type="entry name" value="Protein kinase-like (PK-like)"/>
    <property type="match status" value="1"/>
</dbReference>
<dbReference type="InterPro" id="IPR000719">
    <property type="entry name" value="Prot_kinase_dom"/>
</dbReference>
<dbReference type="PROSITE" id="PS50011">
    <property type="entry name" value="PROTEIN_KINASE_DOM"/>
    <property type="match status" value="1"/>
</dbReference>
<dbReference type="InterPro" id="IPR008271">
    <property type="entry name" value="Ser/Thr_kinase_AS"/>
</dbReference>
<dbReference type="InterPro" id="IPR045133">
    <property type="entry name" value="IRE1/2-like"/>
</dbReference>
<reference evidence="2 3" key="1">
    <citation type="journal article" date="2018" name="Sci. Rep.">
        <title>Comparative genomics provides insights into the lifestyle and reveals functional heterogeneity of dark septate endophytic fungi.</title>
        <authorList>
            <person name="Knapp D.G."/>
            <person name="Nemeth J.B."/>
            <person name="Barry K."/>
            <person name="Hainaut M."/>
            <person name="Henrissat B."/>
            <person name="Johnson J."/>
            <person name="Kuo A."/>
            <person name="Lim J.H.P."/>
            <person name="Lipzen A."/>
            <person name="Nolan M."/>
            <person name="Ohm R.A."/>
            <person name="Tamas L."/>
            <person name="Grigoriev I.V."/>
            <person name="Spatafora J.W."/>
            <person name="Nagy L.G."/>
            <person name="Kovacs G.M."/>
        </authorList>
    </citation>
    <scope>NUCLEOTIDE SEQUENCE [LARGE SCALE GENOMIC DNA]</scope>
    <source>
        <strain evidence="2 3">DSE2036</strain>
    </source>
</reference>
<dbReference type="GO" id="GO:1990604">
    <property type="term" value="C:IRE1-TRAF2-ASK1 complex"/>
    <property type="evidence" value="ECO:0007669"/>
    <property type="project" value="TreeGrafter"/>
</dbReference>
<sequence length="291" mass="32872">MLGLARRALGFARGVVLWFTGNIRRLTAARITWLTYRVDAPLVKSLEDLRTFCNHNTIDDDGNLEFSYCTFSFVTKEHTVYCGRSLMRKLTLEIVNESLKPVADKDVYPEAPSHITRVTMTDSGFFIKGPALTFYDELGGSEKIAQSLLQEAEILEWIKRNPHPNLVRYHGCQVCRSRIVGLVLKRYPCTLEERMRNGGGDVDLELGFDGLKSGVMHLHSLGLAHNDIKASNIMIGVDNTWILIDMGSCRPFGEDLIMAGNPQWETSSQQHDEDALNELWAWLTDRKPANV</sequence>
<evidence type="ECO:0000313" key="3">
    <source>
        <dbReference type="Proteomes" id="UP000244855"/>
    </source>
</evidence>
<protein>
    <recommendedName>
        <fullName evidence="1">Protein kinase domain-containing protein</fullName>
    </recommendedName>
</protein>
<dbReference type="STRING" id="97972.A0A2V1CXW3"/>
<dbReference type="GO" id="GO:0036498">
    <property type="term" value="P:IRE1-mediated unfolded protein response"/>
    <property type="evidence" value="ECO:0007669"/>
    <property type="project" value="TreeGrafter"/>
</dbReference>
<dbReference type="OrthoDB" id="4062651at2759"/>
<dbReference type="GO" id="GO:0051082">
    <property type="term" value="F:unfolded protein binding"/>
    <property type="evidence" value="ECO:0007669"/>
    <property type="project" value="TreeGrafter"/>
</dbReference>
<proteinExistence type="predicted"/>
<gene>
    <name evidence="2" type="ORF">DM02DRAFT_547981</name>
</gene>
<evidence type="ECO:0000313" key="2">
    <source>
        <dbReference type="EMBL" id="PVH90334.1"/>
    </source>
</evidence>
<dbReference type="Pfam" id="PF00069">
    <property type="entry name" value="Pkinase"/>
    <property type="match status" value="1"/>
</dbReference>
<dbReference type="PANTHER" id="PTHR13954">
    <property type="entry name" value="IRE1-RELATED"/>
    <property type="match status" value="1"/>
</dbReference>
<accession>A0A2V1CXW3</accession>
<dbReference type="InterPro" id="IPR011009">
    <property type="entry name" value="Kinase-like_dom_sf"/>
</dbReference>
<dbReference type="GO" id="GO:0070059">
    <property type="term" value="P:intrinsic apoptotic signaling pathway in response to endoplasmic reticulum stress"/>
    <property type="evidence" value="ECO:0007669"/>
    <property type="project" value="TreeGrafter"/>
</dbReference>
<dbReference type="PANTHER" id="PTHR13954:SF6">
    <property type="entry name" value="NON-SPECIFIC SERINE_THREONINE PROTEIN KINASE"/>
    <property type="match status" value="1"/>
</dbReference>
<keyword evidence="3" id="KW-1185">Reference proteome</keyword>
<dbReference type="AlphaFoldDB" id="A0A2V1CXW3"/>
<dbReference type="GO" id="GO:0004521">
    <property type="term" value="F:RNA endonuclease activity"/>
    <property type="evidence" value="ECO:0007669"/>
    <property type="project" value="InterPro"/>
</dbReference>
<organism evidence="2 3">
    <name type="scientific">Periconia macrospinosa</name>
    <dbReference type="NCBI Taxonomy" id="97972"/>
    <lineage>
        <taxon>Eukaryota</taxon>
        <taxon>Fungi</taxon>
        <taxon>Dikarya</taxon>
        <taxon>Ascomycota</taxon>
        <taxon>Pezizomycotina</taxon>
        <taxon>Dothideomycetes</taxon>
        <taxon>Pleosporomycetidae</taxon>
        <taxon>Pleosporales</taxon>
        <taxon>Massarineae</taxon>
        <taxon>Periconiaceae</taxon>
        <taxon>Periconia</taxon>
    </lineage>
</organism>